<dbReference type="EC" id="1.6.5.9" evidence="3"/>
<name>A0A380H9G9_9STAP</name>
<dbReference type="GO" id="GO:0019646">
    <property type="term" value="P:aerobic electron transport chain"/>
    <property type="evidence" value="ECO:0007669"/>
    <property type="project" value="TreeGrafter"/>
</dbReference>
<evidence type="ECO:0000256" key="5">
    <source>
        <dbReference type="ARBA" id="ARBA00022827"/>
    </source>
</evidence>
<protein>
    <recommendedName>
        <fullName evidence="7">Type II NADH:quinone oxidoreductase</fullName>
        <ecNumber evidence="3">1.6.5.9</ecNumber>
    </recommendedName>
    <alternativeName>
        <fullName evidence="8">NDH-2</fullName>
    </alternativeName>
</protein>
<reference evidence="11 12" key="1">
    <citation type="submission" date="2018-06" db="EMBL/GenBank/DDBJ databases">
        <authorList>
            <consortium name="Pathogen Informatics"/>
            <person name="Doyle S."/>
        </authorList>
    </citation>
    <scope>NUCLEOTIDE SEQUENCE [LARGE SCALE GENOMIC DNA]</scope>
    <source>
        <strain evidence="11 12">NCTC11807</strain>
    </source>
</reference>
<dbReference type="AlphaFoldDB" id="A0A380H9G9"/>
<dbReference type="InterPro" id="IPR036188">
    <property type="entry name" value="FAD/NAD-bd_sf"/>
</dbReference>
<dbReference type="GO" id="GO:0050136">
    <property type="term" value="F:NADH dehydrogenase (quinone) (non-electrogenic) activity"/>
    <property type="evidence" value="ECO:0007669"/>
    <property type="project" value="UniProtKB-EC"/>
</dbReference>
<dbReference type="Gene3D" id="3.50.50.100">
    <property type="match status" value="1"/>
</dbReference>
<accession>A0A380H9G9</accession>
<dbReference type="PANTHER" id="PTHR42913">
    <property type="entry name" value="APOPTOSIS-INDUCING FACTOR 1"/>
    <property type="match status" value="1"/>
</dbReference>
<dbReference type="PANTHER" id="PTHR42913:SF3">
    <property type="entry name" value="64 KDA MITOCHONDRIAL NADH DEHYDROGENASE (EUROFUNG)"/>
    <property type="match status" value="1"/>
</dbReference>
<dbReference type="Proteomes" id="UP000255425">
    <property type="component" value="Unassembled WGS sequence"/>
</dbReference>
<evidence type="ECO:0000256" key="7">
    <source>
        <dbReference type="ARBA" id="ARBA00039552"/>
    </source>
</evidence>
<keyword evidence="4" id="KW-0285">Flavoprotein</keyword>
<comment type="catalytic activity">
    <reaction evidence="9">
        <text>a quinone + NADH + H(+) = a quinol + NAD(+)</text>
        <dbReference type="Rhea" id="RHEA:46160"/>
        <dbReference type="ChEBI" id="CHEBI:15378"/>
        <dbReference type="ChEBI" id="CHEBI:24646"/>
        <dbReference type="ChEBI" id="CHEBI:57540"/>
        <dbReference type="ChEBI" id="CHEBI:57945"/>
        <dbReference type="ChEBI" id="CHEBI:132124"/>
        <dbReference type="EC" id="1.6.5.9"/>
    </reaction>
</comment>
<proteinExistence type="inferred from homology"/>
<dbReference type="EMBL" id="UHDZ01000001">
    <property type="protein sequence ID" value="SUM73361.1"/>
    <property type="molecule type" value="Genomic_DNA"/>
</dbReference>
<keyword evidence="12" id="KW-1185">Reference proteome</keyword>
<evidence type="ECO:0000256" key="3">
    <source>
        <dbReference type="ARBA" id="ARBA00012637"/>
    </source>
</evidence>
<evidence type="ECO:0000256" key="4">
    <source>
        <dbReference type="ARBA" id="ARBA00022630"/>
    </source>
</evidence>
<evidence type="ECO:0000256" key="1">
    <source>
        <dbReference type="ARBA" id="ARBA00001974"/>
    </source>
</evidence>
<dbReference type="Pfam" id="PF07992">
    <property type="entry name" value="Pyr_redox_2"/>
    <property type="match status" value="1"/>
</dbReference>
<evidence type="ECO:0000256" key="2">
    <source>
        <dbReference type="ARBA" id="ARBA00005272"/>
    </source>
</evidence>
<feature type="domain" description="FAD/NAD(P)-binding" evidence="10">
    <location>
        <begin position="15"/>
        <end position="181"/>
    </location>
</feature>
<sequence>MQIMSRILPHSIPEGYHVTLVDRMPFHGLKPEFYALAAGTKSDKDVRLQFPESNRINTVYGEINDINLDEQIISVGNSKIDYDELIIGLGCEDKYHNVPGAEEYTHSIQTLSKSRETYHSISELPSEARVGIVGAGLSGIELASELRESRADLEILLYDRGPRILRNFPEKLSKYISNWFQSTMLLLCQIQSLIELNQEKSIIVSQKILI</sequence>
<dbReference type="SUPFAM" id="SSF51905">
    <property type="entry name" value="FAD/NAD(P)-binding domain"/>
    <property type="match status" value="1"/>
</dbReference>
<gene>
    <name evidence="11" type="primary">yjlD</name>
    <name evidence="11" type="ORF">NCTC11807_02112</name>
</gene>
<comment type="cofactor">
    <cofactor evidence="1">
        <name>FAD</name>
        <dbReference type="ChEBI" id="CHEBI:57692"/>
    </cofactor>
</comment>
<keyword evidence="6 11" id="KW-0560">Oxidoreductase</keyword>
<organism evidence="11 12">
    <name type="scientific">Staphylococcus saccharolyticus</name>
    <dbReference type="NCBI Taxonomy" id="33028"/>
    <lineage>
        <taxon>Bacteria</taxon>
        <taxon>Bacillati</taxon>
        <taxon>Bacillota</taxon>
        <taxon>Bacilli</taxon>
        <taxon>Bacillales</taxon>
        <taxon>Staphylococcaceae</taxon>
        <taxon>Staphylococcus</taxon>
    </lineage>
</organism>
<comment type="similarity">
    <text evidence="2">Belongs to the NADH dehydrogenase family.</text>
</comment>
<keyword evidence="5" id="KW-0274">FAD</keyword>
<evidence type="ECO:0000313" key="11">
    <source>
        <dbReference type="EMBL" id="SUM73361.1"/>
    </source>
</evidence>
<dbReference type="InterPro" id="IPR023753">
    <property type="entry name" value="FAD/NAD-binding_dom"/>
</dbReference>
<dbReference type="InterPro" id="IPR051169">
    <property type="entry name" value="NADH-Q_oxidoreductase"/>
</dbReference>
<evidence type="ECO:0000256" key="8">
    <source>
        <dbReference type="ARBA" id="ARBA00042753"/>
    </source>
</evidence>
<evidence type="ECO:0000256" key="9">
    <source>
        <dbReference type="ARBA" id="ARBA00047599"/>
    </source>
</evidence>
<evidence type="ECO:0000259" key="10">
    <source>
        <dbReference type="Pfam" id="PF07992"/>
    </source>
</evidence>
<evidence type="ECO:0000313" key="12">
    <source>
        <dbReference type="Proteomes" id="UP000255425"/>
    </source>
</evidence>
<evidence type="ECO:0000256" key="6">
    <source>
        <dbReference type="ARBA" id="ARBA00023002"/>
    </source>
</evidence>